<protein>
    <recommendedName>
        <fullName evidence="3">F-box domain-containing protein</fullName>
    </recommendedName>
</protein>
<organism evidence="1 2">
    <name type="scientific">Steinernema hermaphroditum</name>
    <dbReference type="NCBI Taxonomy" id="289476"/>
    <lineage>
        <taxon>Eukaryota</taxon>
        <taxon>Metazoa</taxon>
        <taxon>Ecdysozoa</taxon>
        <taxon>Nematoda</taxon>
        <taxon>Chromadorea</taxon>
        <taxon>Rhabditida</taxon>
        <taxon>Tylenchina</taxon>
        <taxon>Panagrolaimomorpha</taxon>
        <taxon>Strongyloidoidea</taxon>
        <taxon>Steinernematidae</taxon>
        <taxon>Steinernema</taxon>
    </lineage>
</organism>
<dbReference type="AlphaFoldDB" id="A0AA39LY35"/>
<evidence type="ECO:0000313" key="1">
    <source>
        <dbReference type="EMBL" id="KAK0413868.1"/>
    </source>
</evidence>
<dbReference type="Proteomes" id="UP001175271">
    <property type="component" value="Unassembled WGS sequence"/>
</dbReference>
<accession>A0AA39LY35</accession>
<proteinExistence type="predicted"/>
<name>A0AA39LY35_9BILA</name>
<sequence length="140" mass="15534">MDRLPYVFLESVAAALNKSDLEQLLLISGTWSSAASIHHAKRHNLEVLLSPSDQDDGEVEVDFIIPETGDQELTEGKLCGPSAFPITFFYDLYTDSVTFPEEWRNSGQPARWTSPALSSTLEVKIQGKEIVCKIVQNPPV</sequence>
<dbReference type="EMBL" id="JAUCMV010000003">
    <property type="protein sequence ID" value="KAK0413868.1"/>
    <property type="molecule type" value="Genomic_DNA"/>
</dbReference>
<comment type="caution">
    <text evidence="1">The sequence shown here is derived from an EMBL/GenBank/DDBJ whole genome shotgun (WGS) entry which is preliminary data.</text>
</comment>
<evidence type="ECO:0000313" key="2">
    <source>
        <dbReference type="Proteomes" id="UP001175271"/>
    </source>
</evidence>
<reference evidence="1" key="1">
    <citation type="submission" date="2023-06" db="EMBL/GenBank/DDBJ databases">
        <title>Genomic analysis of the entomopathogenic nematode Steinernema hermaphroditum.</title>
        <authorList>
            <person name="Schwarz E.M."/>
            <person name="Heppert J.K."/>
            <person name="Baniya A."/>
            <person name="Schwartz H.T."/>
            <person name="Tan C.-H."/>
            <person name="Antoshechkin I."/>
            <person name="Sternberg P.W."/>
            <person name="Goodrich-Blair H."/>
            <person name="Dillman A.R."/>
        </authorList>
    </citation>
    <scope>NUCLEOTIDE SEQUENCE</scope>
    <source>
        <strain evidence="1">PS9179</strain>
        <tissue evidence="1">Whole animal</tissue>
    </source>
</reference>
<keyword evidence="2" id="KW-1185">Reference proteome</keyword>
<evidence type="ECO:0008006" key="3">
    <source>
        <dbReference type="Google" id="ProtNLM"/>
    </source>
</evidence>
<gene>
    <name evidence="1" type="ORF">QR680_007035</name>
</gene>